<dbReference type="InterPro" id="IPR015424">
    <property type="entry name" value="PyrdxlP-dep_Trfase"/>
</dbReference>
<dbReference type="GO" id="GO:0030170">
    <property type="term" value="F:pyridoxal phosphate binding"/>
    <property type="evidence" value="ECO:0007669"/>
    <property type="project" value="InterPro"/>
</dbReference>
<dbReference type="GO" id="GO:0003677">
    <property type="term" value="F:DNA binding"/>
    <property type="evidence" value="ECO:0007669"/>
    <property type="project" value="UniProtKB-KW"/>
</dbReference>
<dbReference type="AlphaFoldDB" id="A0A1G4Y8F3"/>
<dbReference type="STRING" id="1960309.SAMN03159343_2248"/>
<dbReference type="Gene3D" id="3.90.1150.10">
    <property type="entry name" value="Aspartate Aminotransferase, domain 1"/>
    <property type="match status" value="1"/>
</dbReference>
<keyword evidence="4" id="KW-0663">Pyridoxal phosphate</keyword>
<evidence type="ECO:0000313" key="7">
    <source>
        <dbReference type="Proteomes" id="UP000198981"/>
    </source>
</evidence>
<dbReference type="EMBL" id="FMUH01000003">
    <property type="protein sequence ID" value="SCX49672.1"/>
    <property type="molecule type" value="Genomic_DNA"/>
</dbReference>
<dbReference type="Gene3D" id="3.40.640.10">
    <property type="entry name" value="Type I PLP-dependent aspartate aminotransferase-like (Major domain)"/>
    <property type="match status" value="1"/>
</dbReference>
<keyword evidence="3 6" id="KW-0808">Transferase</keyword>
<dbReference type="SUPFAM" id="SSF53383">
    <property type="entry name" value="PLP-dependent transferases"/>
    <property type="match status" value="1"/>
</dbReference>
<accession>A0A1G4Y8F3</accession>
<evidence type="ECO:0000256" key="2">
    <source>
        <dbReference type="ARBA" id="ARBA00022576"/>
    </source>
</evidence>
<evidence type="ECO:0000256" key="3">
    <source>
        <dbReference type="ARBA" id="ARBA00022679"/>
    </source>
</evidence>
<dbReference type="PANTHER" id="PTHR42790:SF19">
    <property type="entry name" value="KYNURENINE_ALPHA-AMINOADIPATE AMINOTRANSFERASE, MITOCHONDRIAL"/>
    <property type="match status" value="1"/>
</dbReference>
<feature type="domain" description="Aminotransferase class I/classII large" evidence="5">
    <location>
        <begin position="32"/>
        <end position="371"/>
    </location>
</feature>
<evidence type="ECO:0000256" key="1">
    <source>
        <dbReference type="ARBA" id="ARBA00001933"/>
    </source>
</evidence>
<organism evidence="6 7">
    <name type="scientific">Klenkia marina</name>
    <dbReference type="NCBI Taxonomy" id="1960309"/>
    <lineage>
        <taxon>Bacteria</taxon>
        <taxon>Bacillati</taxon>
        <taxon>Actinomycetota</taxon>
        <taxon>Actinomycetes</taxon>
        <taxon>Geodermatophilales</taxon>
        <taxon>Geodermatophilaceae</taxon>
        <taxon>Klenkia</taxon>
    </lineage>
</organism>
<dbReference type="InterPro" id="IPR015421">
    <property type="entry name" value="PyrdxlP-dep_Trfase_major"/>
</dbReference>
<comment type="cofactor">
    <cofactor evidence="1">
        <name>pyridoxal 5'-phosphate</name>
        <dbReference type="ChEBI" id="CHEBI:597326"/>
    </cofactor>
</comment>
<evidence type="ECO:0000259" key="5">
    <source>
        <dbReference type="Pfam" id="PF00155"/>
    </source>
</evidence>
<keyword evidence="2 6" id="KW-0032">Aminotransferase</keyword>
<dbReference type="Proteomes" id="UP000198981">
    <property type="component" value="Unassembled WGS sequence"/>
</dbReference>
<sequence length="380" mass="40812">MTGAVQDTTVRGSEARPVSFARGAPSVDIVDVEGLQQAAQDAFTADPAGMTGYGTAVGYLPLRAWIAAKHGVPVEHVLVTNGSMQADAFLFDELVTPGTTVLAERPTYDRTLLGLRERGADVRLVTLEEDGIAVEEVAELLAQGVRPALLHVIPTFQNPAGYTLSLAKRERLVELARQHDFVVFEDDPYVDVRFSGEPLPRMLELDGGAASEHVVYACSFSKTICPGIRVGYLVGPPAIIDRVRVRATGTYIAPNMVAQGIVHAYLTGERFPAALERVKQALGERVGELDRALREHLPQASFRRPEGGYFLWVSLPAYEGHDVARIVAEAAARGVAIVPGTDFLLEGGENSFRLAYSAVQVGDVDSGVRRLAEAVAAARG</sequence>
<reference evidence="7" key="1">
    <citation type="submission" date="2016-10" db="EMBL/GenBank/DDBJ databases">
        <authorList>
            <person name="Varghese N."/>
            <person name="Submissions S."/>
        </authorList>
    </citation>
    <scope>NUCLEOTIDE SEQUENCE [LARGE SCALE GENOMIC DNA]</scope>
    <source>
        <strain evidence="7">DSM 45722</strain>
    </source>
</reference>
<dbReference type="GO" id="GO:0008483">
    <property type="term" value="F:transaminase activity"/>
    <property type="evidence" value="ECO:0007669"/>
    <property type="project" value="UniProtKB-KW"/>
</dbReference>
<protein>
    <submittedName>
        <fullName evidence="6">DNA-binding transcriptional regulator, MocR family, contains an aminotransferase domain</fullName>
    </submittedName>
</protein>
<evidence type="ECO:0000256" key="4">
    <source>
        <dbReference type="ARBA" id="ARBA00022898"/>
    </source>
</evidence>
<keyword evidence="6" id="KW-0238">DNA-binding</keyword>
<dbReference type="Pfam" id="PF00155">
    <property type="entry name" value="Aminotran_1_2"/>
    <property type="match status" value="1"/>
</dbReference>
<dbReference type="GO" id="GO:1901605">
    <property type="term" value="P:alpha-amino acid metabolic process"/>
    <property type="evidence" value="ECO:0007669"/>
    <property type="project" value="TreeGrafter"/>
</dbReference>
<evidence type="ECO:0000313" key="6">
    <source>
        <dbReference type="EMBL" id="SCX49672.1"/>
    </source>
</evidence>
<name>A0A1G4Y8F3_9ACTN</name>
<dbReference type="CDD" id="cd00609">
    <property type="entry name" value="AAT_like"/>
    <property type="match status" value="1"/>
</dbReference>
<dbReference type="InterPro" id="IPR004839">
    <property type="entry name" value="Aminotransferase_I/II_large"/>
</dbReference>
<dbReference type="RefSeq" id="WP_243469863.1">
    <property type="nucleotide sequence ID" value="NZ_FMUH01000003.1"/>
</dbReference>
<dbReference type="InterPro" id="IPR015422">
    <property type="entry name" value="PyrdxlP-dep_Trfase_small"/>
</dbReference>
<keyword evidence="7" id="KW-1185">Reference proteome</keyword>
<gene>
    <name evidence="6" type="ORF">SAMN03159343_2248</name>
</gene>
<dbReference type="PANTHER" id="PTHR42790">
    <property type="entry name" value="AMINOTRANSFERASE"/>
    <property type="match status" value="1"/>
</dbReference>
<dbReference type="InterPro" id="IPR050859">
    <property type="entry name" value="Class-I_PLP-dep_aminotransf"/>
</dbReference>
<proteinExistence type="predicted"/>